<dbReference type="EMBL" id="JABEZX010286729">
    <property type="protein sequence ID" value="MBA0575828.1"/>
    <property type="molecule type" value="Genomic_DNA"/>
</dbReference>
<protein>
    <submittedName>
        <fullName evidence="1">Uncharacterized protein</fullName>
    </submittedName>
</protein>
<dbReference type="AlphaFoldDB" id="A0A7J8NFQ2"/>
<gene>
    <name evidence="1" type="ORF">Golob_024874</name>
</gene>
<organism evidence="1 2">
    <name type="scientific">Gossypium lobatum</name>
    <dbReference type="NCBI Taxonomy" id="34289"/>
    <lineage>
        <taxon>Eukaryota</taxon>
        <taxon>Viridiplantae</taxon>
        <taxon>Streptophyta</taxon>
        <taxon>Embryophyta</taxon>
        <taxon>Tracheophyta</taxon>
        <taxon>Spermatophyta</taxon>
        <taxon>Magnoliopsida</taxon>
        <taxon>eudicotyledons</taxon>
        <taxon>Gunneridae</taxon>
        <taxon>Pentapetalae</taxon>
        <taxon>rosids</taxon>
        <taxon>malvids</taxon>
        <taxon>Malvales</taxon>
        <taxon>Malvaceae</taxon>
        <taxon>Malvoideae</taxon>
        <taxon>Gossypium</taxon>
    </lineage>
</organism>
<feature type="non-terminal residue" evidence="1">
    <location>
        <position position="1"/>
    </location>
</feature>
<keyword evidence="2" id="KW-1185">Reference proteome</keyword>
<dbReference type="Proteomes" id="UP000593572">
    <property type="component" value="Unassembled WGS sequence"/>
</dbReference>
<accession>A0A7J8NFQ2</accession>
<evidence type="ECO:0000313" key="2">
    <source>
        <dbReference type="Proteomes" id="UP000593572"/>
    </source>
</evidence>
<reference evidence="1 2" key="1">
    <citation type="journal article" date="2019" name="Genome Biol. Evol.">
        <title>Insights into the evolution of the New World diploid cottons (Gossypium, subgenus Houzingenia) based on genome sequencing.</title>
        <authorList>
            <person name="Grover C.E."/>
            <person name="Arick M.A. 2nd"/>
            <person name="Thrash A."/>
            <person name="Conover J.L."/>
            <person name="Sanders W.S."/>
            <person name="Peterson D.G."/>
            <person name="Frelichowski J.E."/>
            <person name="Scheffler J.A."/>
            <person name="Scheffler B.E."/>
            <person name="Wendel J.F."/>
        </authorList>
    </citation>
    <scope>NUCLEOTIDE SEQUENCE [LARGE SCALE GENOMIC DNA]</scope>
    <source>
        <strain evidence="1">157</strain>
        <tissue evidence="1">Leaf</tissue>
    </source>
</reference>
<name>A0A7J8NFQ2_9ROSI</name>
<comment type="caution">
    <text evidence="1">The sequence shown here is derived from an EMBL/GenBank/DDBJ whole genome shotgun (WGS) entry which is preliminary data.</text>
</comment>
<evidence type="ECO:0000313" key="1">
    <source>
        <dbReference type="EMBL" id="MBA0575828.1"/>
    </source>
</evidence>
<sequence>DEQNRTNRRELQLVSDLIDNSSRKWRSDLINSTFQEDTARKILRIPLAETEHEDTQVWKGELSCEFSVRSAYKLLQDAFTADDYLLQTE</sequence>
<proteinExistence type="predicted"/>